<evidence type="ECO:0000256" key="1">
    <source>
        <dbReference type="ARBA" id="ARBA00011046"/>
    </source>
</evidence>
<keyword evidence="4" id="KW-0804">Transcription</keyword>
<dbReference type="Gene3D" id="1.10.10.10">
    <property type="entry name" value="Winged helix-like DNA-binding domain superfamily/Winged helix DNA-binding domain"/>
    <property type="match status" value="1"/>
</dbReference>
<organism evidence="5 6">
    <name type="scientific">Vallitalea pronyensis</name>
    <dbReference type="NCBI Taxonomy" id="1348613"/>
    <lineage>
        <taxon>Bacteria</taxon>
        <taxon>Bacillati</taxon>
        <taxon>Bacillota</taxon>
        <taxon>Clostridia</taxon>
        <taxon>Lachnospirales</taxon>
        <taxon>Vallitaleaceae</taxon>
        <taxon>Vallitalea</taxon>
    </lineage>
</organism>
<accession>A0A8J8SJ35</accession>
<evidence type="ECO:0000256" key="2">
    <source>
        <dbReference type="ARBA" id="ARBA00023015"/>
    </source>
</evidence>
<dbReference type="InterPro" id="IPR036388">
    <property type="entry name" value="WH-like_DNA-bd_sf"/>
</dbReference>
<evidence type="ECO:0000313" key="6">
    <source>
        <dbReference type="Proteomes" id="UP000683246"/>
    </source>
</evidence>
<dbReference type="KEGG" id="vpy:HZI73_23915"/>
<keyword evidence="2" id="KW-0805">Transcription regulation</keyword>
<evidence type="ECO:0000256" key="3">
    <source>
        <dbReference type="ARBA" id="ARBA00023125"/>
    </source>
</evidence>
<dbReference type="Pfam" id="PF03965">
    <property type="entry name" value="Penicillinase_R"/>
    <property type="match status" value="1"/>
</dbReference>
<keyword evidence="3" id="KW-0238">DNA-binding</keyword>
<dbReference type="AlphaFoldDB" id="A0A8J8SJ35"/>
<dbReference type="PIRSF" id="PIRSF019455">
    <property type="entry name" value="CopR_AtkY"/>
    <property type="match status" value="1"/>
</dbReference>
<comment type="similarity">
    <text evidence="1">Belongs to the BlaI transcriptional regulatory family.</text>
</comment>
<gene>
    <name evidence="5" type="ORF">HZI73_23915</name>
</gene>
<reference evidence="5" key="1">
    <citation type="submission" date="2020-07" db="EMBL/GenBank/DDBJ databases">
        <title>Vallitalea pronyensis genome.</title>
        <authorList>
            <person name="Postec A."/>
        </authorList>
    </citation>
    <scope>NUCLEOTIDE SEQUENCE</scope>
    <source>
        <strain evidence="5">FatNI3</strain>
    </source>
</reference>
<dbReference type="RefSeq" id="WP_212695853.1">
    <property type="nucleotide sequence ID" value="NZ_CP058649.1"/>
</dbReference>
<dbReference type="InterPro" id="IPR005650">
    <property type="entry name" value="BlaI_family"/>
</dbReference>
<dbReference type="GO" id="GO:0003677">
    <property type="term" value="F:DNA binding"/>
    <property type="evidence" value="ECO:0007669"/>
    <property type="project" value="UniProtKB-KW"/>
</dbReference>
<keyword evidence="6" id="KW-1185">Reference proteome</keyword>
<evidence type="ECO:0000256" key="4">
    <source>
        <dbReference type="ARBA" id="ARBA00023163"/>
    </source>
</evidence>
<dbReference type="InterPro" id="IPR036390">
    <property type="entry name" value="WH_DNA-bd_sf"/>
</dbReference>
<evidence type="ECO:0000313" key="5">
    <source>
        <dbReference type="EMBL" id="QUI25153.1"/>
    </source>
</evidence>
<dbReference type="SUPFAM" id="SSF46785">
    <property type="entry name" value="Winged helix' DNA-binding domain"/>
    <property type="match status" value="1"/>
</dbReference>
<dbReference type="Gene3D" id="1.10.4040.10">
    <property type="entry name" value="Penicillinase repressor domain"/>
    <property type="match status" value="1"/>
</dbReference>
<dbReference type="Proteomes" id="UP000683246">
    <property type="component" value="Chromosome"/>
</dbReference>
<dbReference type="EMBL" id="CP058649">
    <property type="protein sequence ID" value="QUI25153.1"/>
    <property type="molecule type" value="Genomic_DNA"/>
</dbReference>
<protein>
    <submittedName>
        <fullName evidence="5">BlaI/MecI/CopY family transcriptional regulator</fullName>
    </submittedName>
</protein>
<proteinExistence type="inferred from homology"/>
<sequence>MKKLSESEWMVMKVLWERPHITLKEITALLDDSEWSYSTIRTLVSRLVKKGAVSADKTTGNFKYYPIAEESECKQQEAQKFLSRVFDGSISMMVSTLVMDSNLSEDEQKELMDIIEKIDGE</sequence>
<name>A0A8J8SJ35_9FIRM</name>
<dbReference type="GO" id="GO:0045892">
    <property type="term" value="P:negative regulation of DNA-templated transcription"/>
    <property type="evidence" value="ECO:0007669"/>
    <property type="project" value="InterPro"/>
</dbReference>